<dbReference type="PANTHER" id="PTHR12461">
    <property type="entry name" value="HYPOXIA-INDUCIBLE FACTOR 1 ALPHA INHIBITOR-RELATED"/>
    <property type="match status" value="1"/>
</dbReference>
<dbReference type="InterPro" id="IPR003347">
    <property type="entry name" value="JmjC_dom"/>
</dbReference>
<evidence type="ECO:0000313" key="4">
    <source>
        <dbReference type="Proteomes" id="UP000095751"/>
    </source>
</evidence>
<feature type="compositionally biased region" description="Low complexity" evidence="1">
    <location>
        <begin position="481"/>
        <end position="503"/>
    </location>
</feature>
<dbReference type="Proteomes" id="UP000095751">
    <property type="component" value="Unassembled WGS sequence"/>
</dbReference>
<dbReference type="Gene3D" id="2.60.120.650">
    <property type="entry name" value="Cupin"/>
    <property type="match status" value="1"/>
</dbReference>
<feature type="compositionally biased region" description="Basic and acidic residues" evidence="1">
    <location>
        <begin position="504"/>
        <end position="515"/>
    </location>
</feature>
<sequence>MVKSKSNNRSKSGGSSNISSSSSCSFGNSNRNGGGGISRTSSRRSSSSSIRRGSSSGSGSGSGKRRRARRINTNNWDGWKPIIQSSSSASLIGPATAVPSRSTVVATIWTVGVKSVLQHIKNNSDQWDCKLAKKNGSIDFNSFEAFHYEYLQNNVAYGQLYYGKQTTENILMDAGLMTMSNMNNNNSPTATASTKSSSSFIIPKGASIKSMDRSLIIFLSNDIFSLSGTHRDGTHSILYVLSGTKSIYLAPPTDTDLEYEKNEYNPFQHQEEFVVDSKPNSNSFSNSNSSSSASCWNWKRVDLIPGESLYIPKGWWHNVYSTSNTVAFSIDISIDAFHLDRNAASEINLCNTMIEVEGLEYETSLYGICPGIFSIIDNATTITSPLRTATATTDDSSAAGGLTTTTTEQQLQHQQQHQHPVGEQQQQEPPLSPTPPPGALGGEEYDDEEEEKLQSSLSSSSPSTLPKYPPQADQEGSVSLTATATADDSNATGGPTTTTTTTERQQEQEQEHQYPAEEQPPLSPTPSPGALGGGEYDDEEEELQLLLSSSSSLSSTLPKYPLQVVPAAAITPPTEVSQSPNAKIVAAGEEEENFSFNITKTIIAFDNSNSKSNRGGRR</sequence>
<gene>
    <name evidence="3" type="ORF">FRACYDRAFT_246951</name>
</gene>
<organism evidence="3 4">
    <name type="scientific">Fragilariopsis cylindrus CCMP1102</name>
    <dbReference type="NCBI Taxonomy" id="635003"/>
    <lineage>
        <taxon>Eukaryota</taxon>
        <taxon>Sar</taxon>
        <taxon>Stramenopiles</taxon>
        <taxon>Ochrophyta</taxon>
        <taxon>Bacillariophyta</taxon>
        <taxon>Bacillariophyceae</taxon>
        <taxon>Bacillariophycidae</taxon>
        <taxon>Bacillariales</taxon>
        <taxon>Bacillariaceae</taxon>
        <taxon>Fragilariopsis</taxon>
    </lineage>
</organism>
<dbReference type="OrthoDB" id="415358at2759"/>
<keyword evidence="4" id="KW-1185">Reference proteome</keyword>
<dbReference type="AlphaFoldDB" id="A0A1E7EXB1"/>
<evidence type="ECO:0000313" key="3">
    <source>
        <dbReference type="EMBL" id="OEU10486.1"/>
    </source>
</evidence>
<proteinExistence type="predicted"/>
<evidence type="ECO:0000259" key="2">
    <source>
        <dbReference type="PROSITE" id="PS51184"/>
    </source>
</evidence>
<reference evidence="3 4" key="1">
    <citation type="submission" date="2016-09" db="EMBL/GenBank/DDBJ databases">
        <title>Extensive genetic diversity and differential bi-allelic expression allows diatom success in the polar Southern Ocean.</title>
        <authorList>
            <consortium name="DOE Joint Genome Institute"/>
            <person name="Mock T."/>
            <person name="Otillar R.P."/>
            <person name="Strauss J."/>
            <person name="Dupont C."/>
            <person name="Frickenhaus S."/>
            <person name="Maumus F."/>
            <person name="Mcmullan M."/>
            <person name="Sanges R."/>
            <person name="Schmutz J."/>
            <person name="Toseland A."/>
            <person name="Valas R."/>
            <person name="Veluchamy A."/>
            <person name="Ward B.J."/>
            <person name="Allen A."/>
            <person name="Barry K."/>
            <person name="Falciatore A."/>
            <person name="Ferrante M."/>
            <person name="Fortunato A.E."/>
            <person name="Gloeckner G."/>
            <person name="Gruber A."/>
            <person name="Hipkin R."/>
            <person name="Janech M."/>
            <person name="Kroth P."/>
            <person name="Leese F."/>
            <person name="Lindquist E."/>
            <person name="Lyon B.R."/>
            <person name="Martin J."/>
            <person name="Mayer C."/>
            <person name="Parker M."/>
            <person name="Quesneville H."/>
            <person name="Raymond J."/>
            <person name="Uhlig C."/>
            <person name="Valentin K.U."/>
            <person name="Worden A.Z."/>
            <person name="Armbrust E.V."/>
            <person name="Bowler C."/>
            <person name="Green B."/>
            <person name="Moulton V."/>
            <person name="Van Oosterhout C."/>
            <person name="Grigoriev I."/>
        </authorList>
    </citation>
    <scope>NUCLEOTIDE SEQUENCE [LARGE SCALE GENOMIC DNA]</scope>
    <source>
        <strain evidence="3 4">CCMP1102</strain>
    </source>
</reference>
<evidence type="ECO:0000256" key="1">
    <source>
        <dbReference type="SAM" id="MobiDB-lite"/>
    </source>
</evidence>
<dbReference type="EMBL" id="KV784371">
    <property type="protein sequence ID" value="OEU10486.1"/>
    <property type="molecule type" value="Genomic_DNA"/>
</dbReference>
<name>A0A1E7EXB1_9STRA</name>
<dbReference type="PROSITE" id="PS51184">
    <property type="entry name" value="JMJC"/>
    <property type="match status" value="1"/>
</dbReference>
<feature type="compositionally biased region" description="Low complexity" evidence="1">
    <location>
        <begin position="38"/>
        <end position="55"/>
    </location>
</feature>
<dbReference type="SUPFAM" id="SSF51197">
    <property type="entry name" value="Clavaminate synthase-like"/>
    <property type="match status" value="1"/>
</dbReference>
<feature type="domain" description="JmjC" evidence="2">
    <location>
        <begin position="191"/>
        <end position="349"/>
    </location>
</feature>
<accession>A0A1E7EXB1</accession>
<protein>
    <recommendedName>
        <fullName evidence="2">JmjC domain-containing protein</fullName>
    </recommendedName>
</protein>
<dbReference type="PANTHER" id="PTHR12461:SF105">
    <property type="entry name" value="HYPOXIA-INDUCIBLE FACTOR 1-ALPHA INHIBITOR"/>
    <property type="match status" value="1"/>
</dbReference>
<dbReference type="KEGG" id="fcy:FRACYDRAFT_246951"/>
<feature type="region of interest" description="Disordered" evidence="1">
    <location>
        <begin position="391"/>
        <end position="557"/>
    </location>
</feature>
<feature type="compositionally biased region" description="Low complexity" evidence="1">
    <location>
        <begin position="391"/>
        <end position="429"/>
    </location>
</feature>
<dbReference type="InterPro" id="IPR041667">
    <property type="entry name" value="Cupin_8"/>
</dbReference>
<feature type="region of interest" description="Disordered" evidence="1">
    <location>
        <begin position="1"/>
        <end position="75"/>
    </location>
</feature>
<dbReference type="Pfam" id="PF13621">
    <property type="entry name" value="Cupin_8"/>
    <property type="match status" value="1"/>
</dbReference>
<feature type="compositionally biased region" description="Low complexity" evidence="1">
    <location>
        <begin position="544"/>
        <end position="555"/>
    </location>
</feature>
<feature type="compositionally biased region" description="Low complexity" evidence="1">
    <location>
        <begin position="455"/>
        <end position="466"/>
    </location>
</feature>
<dbReference type="InParanoid" id="A0A1E7EXB1"/>
<dbReference type="PROSITE" id="PS51257">
    <property type="entry name" value="PROKAR_LIPOPROTEIN"/>
    <property type="match status" value="1"/>
</dbReference>
<feature type="compositionally biased region" description="Low complexity" evidence="1">
    <location>
        <begin position="1"/>
        <end position="31"/>
    </location>
</feature>